<evidence type="ECO:0000256" key="1">
    <source>
        <dbReference type="SAM" id="SignalP"/>
    </source>
</evidence>
<reference evidence="2 3" key="1">
    <citation type="submission" date="2016-08" db="EMBL/GenBank/DDBJ databases">
        <title>Draft genome sequence of Candidatus Piscirickettsia litoralis, from seawater.</title>
        <authorList>
            <person name="Wan X."/>
            <person name="Lee A.J."/>
            <person name="Hou S."/>
            <person name="Donachie S.P."/>
        </authorList>
    </citation>
    <scope>NUCLEOTIDE SEQUENCE [LARGE SCALE GENOMIC DNA]</scope>
    <source>
        <strain evidence="2 3">Y2</strain>
    </source>
</reference>
<sequence>MKKIVLGAALTIAATSFAFADNCDTLTTNTGIQNGQSIAVSTINSLFSQYQGDVISWNGLSLALEAQNWNNAHSTANATVVCKDVSGGTFATVQLTNATTDGSNSPTLKVDTSVIKGATKSEKFAGFNY</sequence>
<dbReference type="Proteomes" id="UP000094329">
    <property type="component" value="Unassembled WGS sequence"/>
</dbReference>
<protein>
    <recommendedName>
        <fullName evidence="4">Spore coat protein U domain-containing protein</fullName>
    </recommendedName>
</protein>
<keyword evidence="1" id="KW-0732">Signal</keyword>
<organism evidence="2 3">
    <name type="scientific">Piscirickettsia litoralis</name>
    <dbReference type="NCBI Taxonomy" id="1891921"/>
    <lineage>
        <taxon>Bacteria</taxon>
        <taxon>Pseudomonadati</taxon>
        <taxon>Pseudomonadota</taxon>
        <taxon>Gammaproteobacteria</taxon>
        <taxon>Thiotrichales</taxon>
        <taxon>Piscirickettsiaceae</taxon>
        <taxon>Piscirickettsia</taxon>
    </lineage>
</organism>
<accession>A0ABX3A1N8</accession>
<evidence type="ECO:0000313" key="3">
    <source>
        <dbReference type="Proteomes" id="UP000094329"/>
    </source>
</evidence>
<feature type="chain" id="PRO_5046207650" description="Spore coat protein U domain-containing protein" evidence="1">
    <location>
        <begin position="21"/>
        <end position="129"/>
    </location>
</feature>
<feature type="signal peptide" evidence="1">
    <location>
        <begin position="1"/>
        <end position="20"/>
    </location>
</feature>
<dbReference type="RefSeq" id="WP_069312202.1">
    <property type="nucleotide sequence ID" value="NZ_MDTU01000001.1"/>
</dbReference>
<gene>
    <name evidence="2" type="ORF">BGC07_04990</name>
</gene>
<evidence type="ECO:0000313" key="2">
    <source>
        <dbReference type="EMBL" id="ODN42405.1"/>
    </source>
</evidence>
<keyword evidence="3" id="KW-1185">Reference proteome</keyword>
<proteinExistence type="predicted"/>
<name>A0ABX3A1N8_9GAMM</name>
<evidence type="ECO:0008006" key="4">
    <source>
        <dbReference type="Google" id="ProtNLM"/>
    </source>
</evidence>
<dbReference type="EMBL" id="MDTU01000001">
    <property type="protein sequence ID" value="ODN42405.1"/>
    <property type="molecule type" value="Genomic_DNA"/>
</dbReference>
<comment type="caution">
    <text evidence="2">The sequence shown here is derived from an EMBL/GenBank/DDBJ whole genome shotgun (WGS) entry which is preliminary data.</text>
</comment>